<evidence type="ECO:0000256" key="1">
    <source>
        <dbReference type="ARBA" id="ARBA00004604"/>
    </source>
</evidence>
<feature type="region of interest" description="Disordered" evidence="9">
    <location>
        <begin position="79"/>
        <end position="135"/>
    </location>
</feature>
<dbReference type="Gene3D" id="2.40.10.310">
    <property type="match status" value="1"/>
</dbReference>
<keyword evidence="5 8" id="KW-0539">Nucleus</keyword>
<dbReference type="GO" id="GO:0006364">
    <property type="term" value="P:rRNA processing"/>
    <property type="evidence" value="ECO:0007669"/>
    <property type="project" value="UniProtKB-KW"/>
</dbReference>
<evidence type="ECO:0000256" key="5">
    <source>
        <dbReference type="ARBA" id="ARBA00023242"/>
    </source>
</evidence>
<accession>A0A014QT92</accession>
<comment type="caution">
    <text evidence="10">The sequence shown here is derived from an EMBL/GenBank/DDBJ whole genome shotgun (WGS) entry which is preliminary data.</text>
</comment>
<keyword evidence="6 8" id="KW-0687">Ribonucleoprotein</keyword>
<dbReference type="Pfam" id="PF01201">
    <property type="entry name" value="Ribosomal_S8e"/>
    <property type="match status" value="1"/>
</dbReference>
<dbReference type="HOGENOM" id="CLU_1070048_0_0_1"/>
<dbReference type="GO" id="GO:0030684">
    <property type="term" value="C:preribosome"/>
    <property type="evidence" value="ECO:0007669"/>
    <property type="project" value="UniProtKB-ARBA"/>
</dbReference>
<gene>
    <name evidence="10" type="ORF">X797_010748</name>
</gene>
<evidence type="ECO:0000256" key="6">
    <source>
        <dbReference type="ARBA" id="ARBA00023274"/>
    </source>
</evidence>
<dbReference type="InterPro" id="IPR022309">
    <property type="entry name" value="Ribosomal_Se8/biogenesis_NSA2"/>
</dbReference>
<comment type="similarity">
    <text evidence="2 8">Belongs to the eukaryotic ribosomal protein eS8 family. Ribosome biogenesis protein NSA2 subfamily.</text>
</comment>
<evidence type="ECO:0000256" key="2">
    <source>
        <dbReference type="ARBA" id="ARBA00005424"/>
    </source>
</evidence>
<dbReference type="AlphaFoldDB" id="A0A014QT92"/>
<evidence type="ECO:0000256" key="8">
    <source>
        <dbReference type="RuleBase" id="RU367114"/>
    </source>
</evidence>
<comment type="subcellular location">
    <subcellularLocation>
        <location evidence="1 8">Nucleus</location>
        <location evidence="1 8">Nucleolus</location>
    </subcellularLocation>
</comment>
<feature type="region of interest" description="Disordered" evidence="9">
    <location>
        <begin position="46"/>
        <end position="66"/>
    </location>
</feature>
<proteinExistence type="inferred from homology"/>
<dbReference type="GO" id="GO:0005730">
    <property type="term" value="C:nucleolus"/>
    <property type="evidence" value="ECO:0007669"/>
    <property type="project" value="UniProtKB-SubCell"/>
</dbReference>
<dbReference type="CDD" id="cd11381">
    <property type="entry name" value="NSA2"/>
    <property type="match status" value="1"/>
</dbReference>
<evidence type="ECO:0000256" key="9">
    <source>
        <dbReference type="SAM" id="MobiDB-lite"/>
    </source>
</evidence>
<reference evidence="10 11" key="1">
    <citation type="submission" date="2014-02" db="EMBL/GenBank/DDBJ databases">
        <title>The genome sequence of the entomopathogenic fungus Metarhizium robertsii ARSEF 2575.</title>
        <authorList>
            <person name="Giuliano Garisto Donzelli B."/>
            <person name="Roe B.A."/>
            <person name="Macmil S.L."/>
            <person name="Krasnoff S.B."/>
            <person name="Gibson D.M."/>
        </authorList>
    </citation>
    <scope>NUCLEOTIDE SEQUENCE [LARGE SCALE GENOMIC DNA]</scope>
    <source>
        <strain evidence="10 11">ARSEF 2575</strain>
    </source>
</reference>
<comment type="subunit">
    <text evidence="8">Component of the pre-66S ribosomal particle.</text>
</comment>
<evidence type="ECO:0000256" key="7">
    <source>
        <dbReference type="ARBA" id="ARBA00025655"/>
    </source>
</evidence>
<dbReference type="FunFam" id="2.40.10.310:FF:000001">
    <property type="entry name" value="NSA2, ribosome biogenesis homolog"/>
    <property type="match status" value="1"/>
</dbReference>
<dbReference type="InterPro" id="IPR039411">
    <property type="entry name" value="NSA2_fam"/>
</dbReference>
<keyword evidence="3 8" id="KW-0690">Ribosome biogenesis</keyword>
<name>A0A014QT92_9HYPO</name>
<dbReference type="OrthoDB" id="1847590at2759"/>
<protein>
    <recommendedName>
        <fullName evidence="8">Ribosome biogenesis protein NSA2 homolog</fullName>
    </recommendedName>
</protein>
<evidence type="ECO:0000256" key="4">
    <source>
        <dbReference type="ARBA" id="ARBA00022552"/>
    </source>
</evidence>
<dbReference type="Proteomes" id="UP000030151">
    <property type="component" value="Unassembled WGS sequence"/>
</dbReference>
<comment type="function">
    <text evidence="7 8">Involved in the biogenesis of the 60S ribosomal subunit. May play a part in the quality control of pre-60S particles.</text>
</comment>
<evidence type="ECO:0000313" key="11">
    <source>
        <dbReference type="Proteomes" id="UP000030151"/>
    </source>
</evidence>
<dbReference type="GO" id="GO:0042273">
    <property type="term" value="P:ribosomal large subunit biogenesis"/>
    <property type="evidence" value="ECO:0007669"/>
    <property type="project" value="UniProtKB-ARBA"/>
</dbReference>
<evidence type="ECO:0000256" key="3">
    <source>
        <dbReference type="ARBA" id="ARBA00022517"/>
    </source>
</evidence>
<keyword evidence="4 8" id="KW-0698">rRNA processing</keyword>
<organism evidence="10 11">
    <name type="scientific">Metarhizium robertsii</name>
    <dbReference type="NCBI Taxonomy" id="568076"/>
    <lineage>
        <taxon>Eukaryota</taxon>
        <taxon>Fungi</taxon>
        <taxon>Dikarya</taxon>
        <taxon>Ascomycota</taxon>
        <taxon>Pezizomycotina</taxon>
        <taxon>Sordariomycetes</taxon>
        <taxon>Hypocreomycetidae</taxon>
        <taxon>Hypocreales</taxon>
        <taxon>Clavicipitaceae</taxon>
        <taxon>Metarhizium</taxon>
    </lineage>
</organism>
<dbReference type="eggNOG" id="KOG3163">
    <property type="taxonomic scope" value="Eukaryota"/>
</dbReference>
<sequence length="281" mass="31860">MSIWRGGASYMASGMLKSSSFAAFRLHTIQADKSNSLDTQERVRKRLARESHRRSYDAQNLRGHRAKMMQEARRVEKIQMRKKIKVHEERNIKSDDPSSLPSEPVPNYLVDRQNDPRSAKALSSSIKQRRAEKSARYSVPLPKVRGISEEEMFRMVTTGKKTKKKSWKRMITKPTFVGEGFTRQNPKMERFIRPSGLRQRTAHVSHPELAVTIKAPILSVKKNPSNPLYTRLGVLTKGCVIEVNTSELGLTTASGKVIWGRYAQITNDPENDGCVNAVLLV</sequence>
<feature type="compositionally biased region" description="Basic and acidic residues" evidence="9">
    <location>
        <begin position="86"/>
        <end position="96"/>
    </location>
</feature>
<dbReference type="PANTHER" id="PTHR12642">
    <property type="entry name" value="RIBOSOME BIOGENESIS PROTEIN NSA2 HOMOLOG"/>
    <property type="match status" value="1"/>
</dbReference>
<dbReference type="EMBL" id="JELW01000054">
    <property type="protein sequence ID" value="EXU96128.1"/>
    <property type="molecule type" value="Genomic_DNA"/>
</dbReference>
<evidence type="ECO:0000313" key="10">
    <source>
        <dbReference type="EMBL" id="EXU96128.1"/>
    </source>
</evidence>